<keyword evidence="1" id="KW-0560">Oxidoreductase</keyword>
<dbReference type="Gene3D" id="3.50.50.60">
    <property type="entry name" value="FAD/NAD(P)-binding domain"/>
    <property type="match status" value="2"/>
</dbReference>
<dbReference type="Proteomes" id="UP001549110">
    <property type="component" value="Unassembled WGS sequence"/>
</dbReference>
<sequence>MAEDLGPLGWALETAHLPALAAAMVHLTGDPTWLRPEWRPTYTPLSRGETGLPLEEQAKMRAAAKVAITDYLAGKRPMAQTPGPELVRQMMSFVAGAEIPDGYGEFLADELALDGHSSKEPNWGEGTRAAARRLHVLVVGAGMSGLLTALRLEQAGVSYEVVEKNADVGGTWLENSYPGCRVDSSNHIYSYSFEPNHFWPQHYSTQPVLLDYFRGVADRYDLKKKIRFDTVAEEMVWDETRGLWNIRVRTPTGSEQVEANAVVTAVGQLNRPRYPEIKGRERFAGPTFHSAEWRHDVDLSGKRVAVIGTGASAYQFVPEIAGKVASLTVFQRTPPWGFPVAHYHEDVPEGMNWLMEHVPFYDKWYRFWMFWMVTDGLLPMVTADPNWAGPPIAVSELNLGFRQMIASAIAVQAPGRPDLVEKVIPTYPIGGKRALLDNGVWMAALQRDNVELVTDPIAEITEVGIETADGKSREFDVIIYATGFHASRFLWPMKIKGRGGADLHETWAGDAKAYLGMTIPHFPNLFMIYGPNTNIVVNGSIIFFSECSVRYIIGCLKLLAETGMIAMEPRQDVFEAFNTRIDEGNRLMAWGAPQVTSWYKNETGRVSQNWPFALVDYWRATLAPDPNDFVLSRSAELVS</sequence>
<dbReference type="InterPro" id="IPR036188">
    <property type="entry name" value="FAD/NAD-bd_sf"/>
</dbReference>
<name>A0ABV2EKQ0_9CAUL</name>
<proteinExistence type="predicted"/>
<organism evidence="1 2">
    <name type="scientific">Phenylobacterium koreense</name>
    <dbReference type="NCBI Taxonomy" id="266125"/>
    <lineage>
        <taxon>Bacteria</taxon>
        <taxon>Pseudomonadati</taxon>
        <taxon>Pseudomonadota</taxon>
        <taxon>Alphaproteobacteria</taxon>
        <taxon>Caulobacterales</taxon>
        <taxon>Caulobacteraceae</taxon>
        <taxon>Phenylobacterium</taxon>
    </lineage>
</organism>
<comment type="caution">
    <text evidence="1">The sequence shown here is derived from an EMBL/GenBank/DDBJ whole genome shotgun (WGS) entry which is preliminary data.</text>
</comment>
<dbReference type="RefSeq" id="WP_354297869.1">
    <property type="nucleotide sequence ID" value="NZ_JBEPLU010000002.1"/>
</dbReference>
<dbReference type="EMBL" id="JBEPLU010000002">
    <property type="protein sequence ID" value="MET3527615.1"/>
    <property type="molecule type" value="Genomic_DNA"/>
</dbReference>
<keyword evidence="2" id="KW-1185">Reference proteome</keyword>
<dbReference type="EC" id="1.14.13.84" evidence="1"/>
<dbReference type="Pfam" id="PF13738">
    <property type="entry name" value="Pyr_redox_3"/>
    <property type="match status" value="1"/>
</dbReference>
<reference evidence="1 2" key="1">
    <citation type="submission" date="2024-06" db="EMBL/GenBank/DDBJ databases">
        <title>Genomic Encyclopedia of Type Strains, Phase IV (KMG-IV): sequencing the most valuable type-strain genomes for metagenomic binning, comparative biology and taxonomic classification.</title>
        <authorList>
            <person name="Goeker M."/>
        </authorList>
    </citation>
    <scope>NUCLEOTIDE SEQUENCE [LARGE SCALE GENOMIC DNA]</scope>
    <source>
        <strain evidence="1 2">DSM 17809</strain>
    </source>
</reference>
<dbReference type="InterPro" id="IPR051209">
    <property type="entry name" value="FAD-bind_Monooxygenase_sf"/>
</dbReference>
<protein>
    <submittedName>
        <fullName evidence="1">4-hydroxyacetophenone monooxygenase</fullName>
        <ecNumber evidence="1">1.14.13.84</ecNumber>
    </submittedName>
</protein>
<dbReference type="PANTHER" id="PTHR42877:SF4">
    <property type="entry name" value="FAD_NAD(P)-BINDING DOMAIN-CONTAINING PROTEIN-RELATED"/>
    <property type="match status" value="1"/>
</dbReference>
<accession>A0ABV2EKQ0</accession>
<evidence type="ECO:0000313" key="2">
    <source>
        <dbReference type="Proteomes" id="UP001549110"/>
    </source>
</evidence>
<keyword evidence="1" id="KW-0503">Monooxygenase</keyword>
<dbReference type="GO" id="GO:0033767">
    <property type="term" value="F:4-hydroxyacetophenone monooxygenase activity"/>
    <property type="evidence" value="ECO:0007669"/>
    <property type="project" value="UniProtKB-EC"/>
</dbReference>
<dbReference type="PANTHER" id="PTHR42877">
    <property type="entry name" value="L-ORNITHINE N(5)-MONOOXYGENASE-RELATED"/>
    <property type="match status" value="1"/>
</dbReference>
<evidence type="ECO:0000313" key="1">
    <source>
        <dbReference type="EMBL" id="MET3527615.1"/>
    </source>
</evidence>
<gene>
    <name evidence="1" type="ORF">ABID41_002733</name>
</gene>
<dbReference type="SUPFAM" id="SSF51905">
    <property type="entry name" value="FAD/NAD(P)-binding domain"/>
    <property type="match status" value="1"/>
</dbReference>